<dbReference type="OrthoDB" id="1890922at2759"/>
<evidence type="ECO:0000256" key="1">
    <source>
        <dbReference type="ARBA" id="ARBA00022723"/>
    </source>
</evidence>
<dbReference type="AlphaFoldDB" id="A0A815FCV8"/>
<dbReference type="Gene3D" id="3.40.50.150">
    <property type="entry name" value="Vaccinia Virus protein VP39"/>
    <property type="match status" value="1"/>
</dbReference>
<dbReference type="GO" id="GO:0008168">
    <property type="term" value="F:methyltransferase activity"/>
    <property type="evidence" value="ECO:0007669"/>
    <property type="project" value="InterPro"/>
</dbReference>
<name>A0A815FCV8_9BILA</name>
<evidence type="ECO:0000313" key="3">
    <source>
        <dbReference type="EMBL" id="CAF1321860.1"/>
    </source>
</evidence>
<dbReference type="PANTHER" id="PTHR31009">
    <property type="entry name" value="S-ADENOSYL-L-METHIONINE:CARBOXYL METHYLTRANSFERASE FAMILY PROTEIN"/>
    <property type="match status" value="1"/>
</dbReference>
<comment type="caution">
    <text evidence="3">The sequence shown here is derived from an EMBL/GenBank/DDBJ whole genome shotgun (WGS) entry which is preliminary data.</text>
</comment>
<evidence type="ECO:0000256" key="2">
    <source>
        <dbReference type="ARBA" id="ARBA00022842"/>
    </source>
</evidence>
<organism evidence="3 4">
    <name type="scientific">Rotaria magnacalcarata</name>
    <dbReference type="NCBI Taxonomy" id="392030"/>
    <lineage>
        <taxon>Eukaryota</taxon>
        <taxon>Metazoa</taxon>
        <taxon>Spiralia</taxon>
        <taxon>Gnathifera</taxon>
        <taxon>Rotifera</taxon>
        <taxon>Eurotatoria</taxon>
        <taxon>Bdelloidea</taxon>
        <taxon>Philodinida</taxon>
        <taxon>Philodinidae</taxon>
        <taxon>Rotaria</taxon>
    </lineage>
</organism>
<dbReference type="GO" id="GO:0046872">
    <property type="term" value="F:metal ion binding"/>
    <property type="evidence" value="ECO:0007669"/>
    <property type="project" value="UniProtKB-KW"/>
</dbReference>
<dbReference type="InterPro" id="IPR042086">
    <property type="entry name" value="MeTrfase_capping"/>
</dbReference>
<dbReference type="EMBL" id="CAJNOW010001614">
    <property type="protein sequence ID" value="CAF1321860.1"/>
    <property type="molecule type" value="Genomic_DNA"/>
</dbReference>
<dbReference type="Pfam" id="PF03492">
    <property type="entry name" value="Methyltransf_7"/>
    <property type="match status" value="1"/>
</dbReference>
<gene>
    <name evidence="3" type="ORF">KQP761_LOCUS5780</name>
</gene>
<sequence>MNDIQRLFSVFFCCRSRQNQARRIIPTDSDDPRRSFIYFGIDALSINNSTTLIIADFGSSHGRNSIQTMKMIIEYLKQANKLRSSPLIIHNDLPTNDWTRLFQLLAEENLYKALVNGCSFYEQCLPLNCLSIGFSSASLHILSKKPCNIDNHCYFHFANEKERELLQAQSKSDFARFLKYRSQELQSGGVLILNIPSIKENEEMGFHFYFDLIYKSAKSLKILTSQELVDFTIPFYLRSLSECLDFELFNRYLLKLIKAEFICLKLLIFDQYQNGEIELDYFAKSLTMLMRPGTDSALKEALKLNQRTNQEVEHISTQFWSLFEEKLKLESYDGNINTYATYLILKKN</sequence>
<dbReference type="Gene3D" id="1.10.1200.270">
    <property type="entry name" value="Methyltransferase, alpha-helical capping domain"/>
    <property type="match status" value="1"/>
</dbReference>
<protein>
    <submittedName>
        <fullName evidence="3">Uncharacterized protein</fullName>
    </submittedName>
</protein>
<proteinExistence type="predicted"/>
<dbReference type="InterPro" id="IPR029063">
    <property type="entry name" value="SAM-dependent_MTases_sf"/>
</dbReference>
<dbReference type="SUPFAM" id="SSF53335">
    <property type="entry name" value="S-adenosyl-L-methionine-dependent methyltransferases"/>
    <property type="match status" value="1"/>
</dbReference>
<evidence type="ECO:0000313" key="4">
    <source>
        <dbReference type="Proteomes" id="UP000663834"/>
    </source>
</evidence>
<dbReference type="InterPro" id="IPR005299">
    <property type="entry name" value="MeTrfase_7"/>
</dbReference>
<dbReference type="Proteomes" id="UP000663834">
    <property type="component" value="Unassembled WGS sequence"/>
</dbReference>
<keyword evidence="2" id="KW-0460">Magnesium</keyword>
<reference evidence="3" key="1">
    <citation type="submission" date="2021-02" db="EMBL/GenBank/DDBJ databases">
        <authorList>
            <person name="Nowell W R."/>
        </authorList>
    </citation>
    <scope>NUCLEOTIDE SEQUENCE</scope>
</reference>
<accession>A0A815FCV8</accession>
<keyword evidence="1" id="KW-0479">Metal-binding</keyword>